<evidence type="ECO:0000313" key="1">
    <source>
        <dbReference type="EMBL" id="KAF2463973.1"/>
    </source>
</evidence>
<keyword evidence="2" id="KW-1185">Reference proteome</keyword>
<name>A0ACB6QBJ6_9PLEO</name>
<gene>
    <name evidence="1" type="ORF">BDR25DRAFT_272325</name>
</gene>
<dbReference type="EMBL" id="MU003542">
    <property type="protein sequence ID" value="KAF2463973.1"/>
    <property type="molecule type" value="Genomic_DNA"/>
</dbReference>
<proteinExistence type="predicted"/>
<sequence length="572" mass="63186">MVFTAPAWVPHLPFDPPDSVPLHQFQFDEAYGRCPFQLSKSPFTCALSGATNPVLDVKQRVEHLAQGLAKDMGWKPNIGSEWNKVVNIFSLNHIDYMTLTWAIQRLNGICTPASASSTVEDLEFQLRDSQAKAIFTCEPLLPIALQAAAAVGIPENHVYLIDRSDQTRTSTNLSCSRKSVQDLVTEGGKEPCLDAMLWEPGQGARQLAFLCYSSGTSGRPKGVQITHQNMIANVLQSFALDSGRRKLKEKNGPSRTYTEYSLGVLPMSHAYTLTVLQLATYRGDGILVLPNPDLIACFKVISKYRISTLWLVPALIEMILKIRNIAIGYDLTSVDNIVSGAAPLPEKTADALQRLLPQCRIRQGYGLTEASTVVCWTPDHDIWFKSVGSLLPGCEAKIILADGSEVSEHGVPGELFVRSPSISMGYHNDPQNTNDTFVDGWLRTGDQAMVCKSPLGNEHVVITDRIKDLIKVRGHQVSPLELETFLLTHPAVSDCCVVPVPDARSGEVPKAFVVKHEQYRNSNCDEQVLRHEIQEYVKESKADYKRLAGGVEFIEVVPRGPGGKLLRRMLRA</sequence>
<evidence type="ECO:0000313" key="2">
    <source>
        <dbReference type="Proteomes" id="UP000799755"/>
    </source>
</evidence>
<organism evidence="1 2">
    <name type="scientific">Lindgomyces ingoldianus</name>
    <dbReference type="NCBI Taxonomy" id="673940"/>
    <lineage>
        <taxon>Eukaryota</taxon>
        <taxon>Fungi</taxon>
        <taxon>Dikarya</taxon>
        <taxon>Ascomycota</taxon>
        <taxon>Pezizomycotina</taxon>
        <taxon>Dothideomycetes</taxon>
        <taxon>Pleosporomycetidae</taxon>
        <taxon>Pleosporales</taxon>
        <taxon>Lindgomycetaceae</taxon>
        <taxon>Lindgomyces</taxon>
    </lineage>
</organism>
<protein>
    <submittedName>
        <fullName evidence="1">Amp dependent CoA ligase</fullName>
    </submittedName>
</protein>
<comment type="caution">
    <text evidence="1">The sequence shown here is derived from an EMBL/GenBank/DDBJ whole genome shotgun (WGS) entry which is preliminary data.</text>
</comment>
<keyword evidence="1" id="KW-0436">Ligase</keyword>
<dbReference type="Proteomes" id="UP000799755">
    <property type="component" value="Unassembled WGS sequence"/>
</dbReference>
<reference evidence="1" key="1">
    <citation type="journal article" date="2020" name="Stud. Mycol.">
        <title>101 Dothideomycetes genomes: a test case for predicting lifestyles and emergence of pathogens.</title>
        <authorList>
            <person name="Haridas S."/>
            <person name="Albert R."/>
            <person name="Binder M."/>
            <person name="Bloem J."/>
            <person name="Labutti K."/>
            <person name="Salamov A."/>
            <person name="Andreopoulos B."/>
            <person name="Baker S."/>
            <person name="Barry K."/>
            <person name="Bills G."/>
            <person name="Bluhm B."/>
            <person name="Cannon C."/>
            <person name="Castanera R."/>
            <person name="Culley D."/>
            <person name="Daum C."/>
            <person name="Ezra D."/>
            <person name="Gonzalez J."/>
            <person name="Henrissat B."/>
            <person name="Kuo A."/>
            <person name="Liang C."/>
            <person name="Lipzen A."/>
            <person name="Lutzoni F."/>
            <person name="Magnuson J."/>
            <person name="Mondo S."/>
            <person name="Nolan M."/>
            <person name="Ohm R."/>
            <person name="Pangilinan J."/>
            <person name="Park H.-J."/>
            <person name="Ramirez L."/>
            <person name="Alfaro M."/>
            <person name="Sun H."/>
            <person name="Tritt A."/>
            <person name="Yoshinaga Y."/>
            <person name="Zwiers L.-H."/>
            <person name="Turgeon B."/>
            <person name="Goodwin S."/>
            <person name="Spatafora J."/>
            <person name="Crous P."/>
            <person name="Grigoriev I."/>
        </authorList>
    </citation>
    <scope>NUCLEOTIDE SEQUENCE</scope>
    <source>
        <strain evidence="1">ATCC 200398</strain>
    </source>
</reference>
<accession>A0ACB6QBJ6</accession>